<evidence type="ECO:0000313" key="4">
    <source>
        <dbReference type="Proteomes" id="UP000182444"/>
    </source>
</evidence>
<evidence type="ECO:0000313" key="5">
    <source>
        <dbReference type="Proteomes" id="UP000256601"/>
    </source>
</evidence>
<reference evidence="3 5" key="2">
    <citation type="submission" date="2018-07" db="EMBL/GenBank/DDBJ databases">
        <title>Draft Genome Assemblies for Five Robust Yarrowia lipolytica Strains Exhibiting High Lipid Production and Pentose Sugar Utilization and Sugar Alcohol Secretion from Undetoxified Lignocellulosic Biomass Hydrolysates.</title>
        <authorList>
            <consortium name="DOE Joint Genome Institute"/>
            <person name="Walker C."/>
            <person name="Ryu S."/>
            <person name="Na H."/>
            <person name="Zane M."/>
            <person name="LaButti K."/>
            <person name="Lipzen A."/>
            <person name="Haridas S."/>
            <person name="Barry K."/>
            <person name="Grigoriev I.V."/>
            <person name="Quarterman J."/>
            <person name="Slininger P."/>
            <person name="Dien B."/>
            <person name="Trinh C.T."/>
        </authorList>
    </citation>
    <scope>NUCLEOTIDE SEQUENCE [LARGE SCALE GENOMIC DNA]</scope>
    <source>
        <strain evidence="3 5">YB392</strain>
    </source>
</reference>
<evidence type="ECO:0000313" key="2">
    <source>
        <dbReference type="EMBL" id="AOW04952.1"/>
    </source>
</evidence>
<dbReference type="EMBL" id="KZ859013">
    <property type="protein sequence ID" value="RDW25101.1"/>
    <property type="molecule type" value="Genomic_DNA"/>
</dbReference>
<evidence type="ECO:0000313" key="3">
    <source>
        <dbReference type="EMBL" id="RDW25101.1"/>
    </source>
</evidence>
<protein>
    <submittedName>
        <fullName evidence="2">Uncharacterized protein</fullName>
    </submittedName>
</protein>
<accession>A0A1D8NH39</accession>
<dbReference type="Proteomes" id="UP000182444">
    <property type="component" value="Chromosome 1E"/>
</dbReference>
<dbReference type="VEuPathDB" id="FungiDB:YALI1_E05584g"/>
<feature type="compositionally biased region" description="Polar residues" evidence="1">
    <location>
        <begin position="100"/>
        <end position="118"/>
    </location>
</feature>
<feature type="compositionally biased region" description="Low complexity" evidence="1">
    <location>
        <begin position="63"/>
        <end position="82"/>
    </location>
</feature>
<proteinExistence type="predicted"/>
<feature type="compositionally biased region" description="Polar residues" evidence="1">
    <location>
        <begin position="25"/>
        <end position="34"/>
    </location>
</feature>
<dbReference type="AlphaFoldDB" id="A0A1D8NH39"/>
<feature type="compositionally biased region" description="Basic and acidic residues" evidence="1">
    <location>
        <begin position="39"/>
        <end position="54"/>
    </location>
</feature>
<gene>
    <name evidence="3" type="ORF">B0I71DRAFT_133255</name>
    <name evidence="2" type="ORF">YALI1_E05584g</name>
</gene>
<organism evidence="2 4">
    <name type="scientific">Yarrowia lipolytica</name>
    <name type="common">Candida lipolytica</name>
    <dbReference type="NCBI Taxonomy" id="4952"/>
    <lineage>
        <taxon>Eukaryota</taxon>
        <taxon>Fungi</taxon>
        <taxon>Dikarya</taxon>
        <taxon>Ascomycota</taxon>
        <taxon>Saccharomycotina</taxon>
        <taxon>Dipodascomycetes</taxon>
        <taxon>Dipodascales</taxon>
        <taxon>Dipodascales incertae sedis</taxon>
        <taxon>Yarrowia</taxon>
    </lineage>
</organism>
<dbReference type="VEuPathDB" id="FungiDB:YALI0_E04598g"/>
<name>A0A1D8NH39_YARLL</name>
<evidence type="ECO:0000256" key="1">
    <source>
        <dbReference type="SAM" id="MobiDB-lite"/>
    </source>
</evidence>
<dbReference type="RefSeq" id="XP_503548.1">
    <property type="nucleotide sequence ID" value="XM_503548.1"/>
</dbReference>
<dbReference type="Proteomes" id="UP000256601">
    <property type="component" value="Unassembled WGS sequence"/>
</dbReference>
<sequence length="250" mass="28293">MYRPTTATRLSVAPCRLIIRHKSSKSPSPASNVAPQPVKKGEEDEVKADAKPEAANKAPQPKTASTTATSTSTTSTAASSPAPSAPAPPYENNPYMFSRSHFTPNFSRHQSGNTSSPTRILGIQPHPFTVKEHTGESMNEIFLHKALASHMQPLLLSLDDRKREIPSKVYKFRNQRQVPKAENSLWLKSVLRQQTHSDMDLIPQEMLQQMVPFRPLSDVTRKFWDVKMKVDFKRQQQRKQEPEEEEDDSY</sequence>
<dbReference type="EMBL" id="CP017557">
    <property type="protein sequence ID" value="AOW04952.1"/>
    <property type="molecule type" value="Genomic_DNA"/>
</dbReference>
<dbReference type="GeneID" id="2912204"/>
<dbReference type="OrthoDB" id="4090836at2759"/>
<feature type="region of interest" description="Disordered" evidence="1">
    <location>
        <begin position="18"/>
        <end position="120"/>
    </location>
</feature>
<dbReference type="KEGG" id="yli:2912204"/>
<reference evidence="2 4" key="1">
    <citation type="journal article" date="2016" name="PLoS ONE">
        <title>Sequence Assembly of Yarrowia lipolytica Strain W29/CLIB89 Shows Transposable Element Diversity.</title>
        <authorList>
            <person name="Magnan C."/>
            <person name="Yu J."/>
            <person name="Chang I."/>
            <person name="Jahn E."/>
            <person name="Kanomata Y."/>
            <person name="Wu J."/>
            <person name="Zeller M."/>
            <person name="Oakes M."/>
            <person name="Baldi P."/>
            <person name="Sandmeyer S."/>
        </authorList>
    </citation>
    <scope>NUCLEOTIDE SEQUENCE [LARGE SCALE GENOMIC DNA]</scope>
    <source>
        <strain evidence="2">CLIB89</strain>
        <strain evidence="4">CLIB89(W29)</strain>
    </source>
</reference>